<proteinExistence type="predicted"/>
<reference evidence="2" key="1">
    <citation type="journal article" date="2014" name="Int. J. Syst. Evol. Microbiol.">
        <title>Complete genome of a new Firmicutes species belonging to the dominant human colonic microbiota ('Ruminococcus bicirculans') reveals two chromosomes and a selective capacity to utilize plant glucans.</title>
        <authorList>
            <consortium name="NISC Comparative Sequencing Program"/>
            <person name="Wegmann U."/>
            <person name="Louis P."/>
            <person name="Goesmann A."/>
            <person name="Henrissat B."/>
            <person name="Duncan S.H."/>
            <person name="Flint H.J."/>
        </authorList>
    </citation>
    <scope>NUCLEOTIDE SEQUENCE</scope>
    <source>
        <strain evidence="2">NBRC 107169</strain>
    </source>
</reference>
<protein>
    <recommendedName>
        <fullName evidence="4">DUF2065 domain-containing protein</fullName>
    </recommendedName>
</protein>
<dbReference type="PANTHER" id="PTHR38602">
    <property type="entry name" value="INNER MEMBRANE PROTEIN-RELATED"/>
    <property type="match status" value="1"/>
</dbReference>
<organism evidence="2 3">
    <name type="scientific">Maritalea porphyrae</name>
    <dbReference type="NCBI Taxonomy" id="880732"/>
    <lineage>
        <taxon>Bacteria</taxon>
        <taxon>Pseudomonadati</taxon>
        <taxon>Pseudomonadota</taxon>
        <taxon>Alphaproteobacteria</taxon>
        <taxon>Hyphomicrobiales</taxon>
        <taxon>Devosiaceae</taxon>
        <taxon>Maritalea</taxon>
    </lineage>
</organism>
<sequence>MQDLFVALALALVLEGLLYAAFPVFMKKTIATILQSPDGQIRVIGLTTAVLGLIVLFWLRS</sequence>
<evidence type="ECO:0000256" key="1">
    <source>
        <dbReference type="SAM" id="Phobius"/>
    </source>
</evidence>
<keyword evidence="1" id="KW-1133">Transmembrane helix</keyword>
<dbReference type="PANTHER" id="PTHR38602:SF1">
    <property type="entry name" value="INNER MEMBRANE PROTEIN"/>
    <property type="match status" value="1"/>
</dbReference>
<dbReference type="InterPro" id="IPR019201">
    <property type="entry name" value="DUF2065"/>
</dbReference>
<evidence type="ECO:0008006" key="4">
    <source>
        <dbReference type="Google" id="ProtNLM"/>
    </source>
</evidence>
<evidence type="ECO:0000313" key="3">
    <source>
        <dbReference type="Proteomes" id="UP001161405"/>
    </source>
</evidence>
<accession>A0ABQ5UX43</accession>
<evidence type="ECO:0000313" key="2">
    <source>
        <dbReference type="EMBL" id="GLQ18935.1"/>
    </source>
</evidence>
<reference evidence="2" key="2">
    <citation type="submission" date="2023-01" db="EMBL/GenBank/DDBJ databases">
        <title>Draft genome sequence of Maritalea porphyrae strain NBRC 107169.</title>
        <authorList>
            <person name="Sun Q."/>
            <person name="Mori K."/>
        </authorList>
    </citation>
    <scope>NUCLEOTIDE SEQUENCE</scope>
    <source>
        <strain evidence="2">NBRC 107169</strain>
    </source>
</reference>
<keyword evidence="3" id="KW-1185">Reference proteome</keyword>
<dbReference type="RefSeq" id="WP_284366061.1">
    <property type="nucleotide sequence ID" value="NZ_BSNI01000002.1"/>
</dbReference>
<name>A0ABQ5UX43_9HYPH</name>
<gene>
    <name evidence="2" type="ORF">GCM10007879_31840</name>
</gene>
<dbReference type="Proteomes" id="UP001161405">
    <property type="component" value="Unassembled WGS sequence"/>
</dbReference>
<dbReference type="Pfam" id="PF09838">
    <property type="entry name" value="DUF2065"/>
    <property type="match status" value="1"/>
</dbReference>
<dbReference type="EMBL" id="BSNI01000002">
    <property type="protein sequence ID" value="GLQ18935.1"/>
    <property type="molecule type" value="Genomic_DNA"/>
</dbReference>
<keyword evidence="1" id="KW-0812">Transmembrane</keyword>
<feature type="transmembrane region" description="Helical" evidence="1">
    <location>
        <begin position="39"/>
        <end position="59"/>
    </location>
</feature>
<keyword evidence="1" id="KW-0472">Membrane</keyword>
<comment type="caution">
    <text evidence="2">The sequence shown here is derived from an EMBL/GenBank/DDBJ whole genome shotgun (WGS) entry which is preliminary data.</text>
</comment>